<dbReference type="Proteomes" id="UP001597135">
    <property type="component" value="Unassembled WGS sequence"/>
</dbReference>
<evidence type="ECO:0000256" key="4">
    <source>
        <dbReference type="ARBA" id="ARBA00022670"/>
    </source>
</evidence>
<dbReference type="InterPro" id="IPR000642">
    <property type="entry name" value="Peptidase_M41"/>
</dbReference>
<evidence type="ECO:0000313" key="19">
    <source>
        <dbReference type="Proteomes" id="UP001597135"/>
    </source>
</evidence>
<feature type="binding site" evidence="14">
    <location>
        <position position="493"/>
    </location>
    <ligand>
        <name>Zn(2+)</name>
        <dbReference type="ChEBI" id="CHEBI:29105"/>
        <note>catalytic</note>
    </ligand>
</feature>
<feature type="binding site" evidence="14">
    <location>
        <position position="415"/>
    </location>
    <ligand>
        <name>Zn(2+)</name>
        <dbReference type="ChEBI" id="CHEBI:29105"/>
        <note>catalytic</note>
    </ligand>
</feature>
<evidence type="ECO:0000256" key="15">
    <source>
        <dbReference type="RuleBase" id="RU003651"/>
    </source>
</evidence>
<dbReference type="InterPro" id="IPR037219">
    <property type="entry name" value="Peptidase_M41-like"/>
</dbReference>
<comment type="caution">
    <text evidence="18">The sequence shown here is derived from an EMBL/GenBank/DDBJ whole genome shotgun (WGS) entry which is preliminary data.</text>
</comment>
<dbReference type="CDD" id="cd19501">
    <property type="entry name" value="RecA-like_FtsH"/>
    <property type="match status" value="1"/>
</dbReference>
<dbReference type="SUPFAM" id="SSF52540">
    <property type="entry name" value="P-loop containing nucleoside triphosphate hydrolases"/>
    <property type="match status" value="1"/>
</dbReference>
<keyword evidence="13 14" id="KW-0472">Membrane</keyword>
<evidence type="ECO:0000256" key="1">
    <source>
        <dbReference type="ARBA" id="ARBA00004370"/>
    </source>
</evidence>
<feature type="region of interest" description="Disordered" evidence="16">
    <location>
        <begin position="591"/>
        <end position="637"/>
    </location>
</feature>
<keyword evidence="8 14" id="KW-0378">Hydrolase</keyword>
<dbReference type="PANTHER" id="PTHR23076">
    <property type="entry name" value="METALLOPROTEASE M41 FTSH"/>
    <property type="match status" value="1"/>
</dbReference>
<keyword evidence="12 14" id="KW-0482">Metalloprotease</keyword>
<comment type="similarity">
    <text evidence="14">In the central section; belongs to the AAA ATPase family.</text>
</comment>
<keyword evidence="3 14" id="KW-1003">Cell membrane</keyword>
<dbReference type="Gene3D" id="3.40.50.300">
    <property type="entry name" value="P-loop containing nucleotide triphosphate hydrolases"/>
    <property type="match status" value="1"/>
</dbReference>
<evidence type="ECO:0000256" key="3">
    <source>
        <dbReference type="ARBA" id="ARBA00022475"/>
    </source>
</evidence>
<comment type="subunit">
    <text evidence="14">Homohexamer.</text>
</comment>
<keyword evidence="10 14" id="KW-0067">ATP-binding</keyword>
<name>A0ABW3ZMN0_9RHOB</name>
<dbReference type="GO" id="GO:0008237">
    <property type="term" value="F:metallopeptidase activity"/>
    <property type="evidence" value="ECO:0007669"/>
    <property type="project" value="UniProtKB-KW"/>
</dbReference>
<reference evidence="19" key="1">
    <citation type="journal article" date="2019" name="Int. J. Syst. Evol. Microbiol.">
        <title>The Global Catalogue of Microorganisms (GCM) 10K type strain sequencing project: providing services to taxonomists for standard genome sequencing and annotation.</title>
        <authorList>
            <consortium name="The Broad Institute Genomics Platform"/>
            <consortium name="The Broad Institute Genome Sequencing Center for Infectious Disease"/>
            <person name="Wu L."/>
            <person name="Ma J."/>
        </authorList>
    </citation>
    <scope>NUCLEOTIDE SEQUENCE [LARGE SCALE GENOMIC DNA]</scope>
    <source>
        <strain evidence="19">CCUG 62953</strain>
    </source>
</reference>
<comment type="function">
    <text evidence="14">Acts as a processive, ATP-dependent zinc metallopeptidase for both cytoplasmic and membrane proteins. Plays a role in the quality control of integral membrane proteins.</text>
</comment>
<dbReference type="PANTHER" id="PTHR23076:SF97">
    <property type="entry name" value="ATP-DEPENDENT ZINC METALLOPROTEASE YME1L1"/>
    <property type="match status" value="1"/>
</dbReference>
<dbReference type="Pfam" id="PF01434">
    <property type="entry name" value="Peptidase_M41"/>
    <property type="match status" value="1"/>
</dbReference>
<dbReference type="Gene3D" id="1.10.8.60">
    <property type="match status" value="1"/>
</dbReference>
<keyword evidence="5 14" id="KW-0812">Transmembrane</keyword>
<dbReference type="NCBIfam" id="TIGR01241">
    <property type="entry name" value="FtsH_fam"/>
    <property type="match status" value="1"/>
</dbReference>
<dbReference type="EC" id="3.4.24.-" evidence="14"/>
<dbReference type="InterPro" id="IPR005936">
    <property type="entry name" value="FtsH"/>
</dbReference>
<evidence type="ECO:0000256" key="14">
    <source>
        <dbReference type="HAMAP-Rule" id="MF_01458"/>
    </source>
</evidence>
<feature type="transmembrane region" description="Helical" evidence="14">
    <location>
        <begin position="100"/>
        <end position="120"/>
    </location>
</feature>
<evidence type="ECO:0000256" key="5">
    <source>
        <dbReference type="ARBA" id="ARBA00022692"/>
    </source>
</evidence>
<dbReference type="Gene3D" id="3.30.720.210">
    <property type="match status" value="1"/>
</dbReference>
<comment type="similarity">
    <text evidence="15">Belongs to the AAA ATPase family.</text>
</comment>
<evidence type="ECO:0000256" key="7">
    <source>
        <dbReference type="ARBA" id="ARBA00022741"/>
    </source>
</evidence>
<dbReference type="Pfam" id="PF00004">
    <property type="entry name" value="AAA"/>
    <property type="match status" value="1"/>
</dbReference>
<feature type="compositionally biased region" description="Polar residues" evidence="16">
    <location>
        <begin position="599"/>
        <end position="615"/>
    </location>
</feature>
<evidence type="ECO:0000256" key="12">
    <source>
        <dbReference type="ARBA" id="ARBA00023049"/>
    </source>
</evidence>
<comment type="similarity">
    <text evidence="2 14">In the C-terminal section; belongs to the peptidase M41 family.</text>
</comment>
<dbReference type="SUPFAM" id="SSF140990">
    <property type="entry name" value="FtsH protease domain-like"/>
    <property type="match status" value="1"/>
</dbReference>
<feature type="active site" evidence="14">
    <location>
        <position position="416"/>
    </location>
</feature>
<proteinExistence type="inferred from homology"/>
<dbReference type="InterPro" id="IPR027417">
    <property type="entry name" value="P-loop_NTPase"/>
</dbReference>
<keyword evidence="6 14" id="KW-0479">Metal-binding</keyword>
<comment type="cofactor">
    <cofactor evidence="14">
        <name>Zn(2+)</name>
        <dbReference type="ChEBI" id="CHEBI:29105"/>
    </cofactor>
    <text evidence="14">Binds 1 zinc ion per subunit.</text>
</comment>
<dbReference type="Gene3D" id="1.20.58.760">
    <property type="entry name" value="Peptidase M41"/>
    <property type="match status" value="1"/>
</dbReference>
<feature type="binding site" evidence="14">
    <location>
        <begin position="193"/>
        <end position="200"/>
    </location>
    <ligand>
        <name>ATP</name>
        <dbReference type="ChEBI" id="CHEBI:30616"/>
    </ligand>
</feature>
<dbReference type="InterPro" id="IPR003960">
    <property type="entry name" value="ATPase_AAA_CS"/>
</dbReference>
<comment type="subcellular location">
    <subcellularLocation>
        <location evidence="14">Cell membrane</location>
        <topology evidence="14">Multi-pass membrane protein</topology>
        <orientation evidence="14">Cytoplasmic side</orientation>
    </subcellularLocation>
    <subcellularLocation>
        <location evidence="1">Membrane</location>
    </subcellularLocation>
</comment>
<evidence type="ECO:0000259" key="17">
    <source>
        <dbReference type="SMART" id="SM00382"/>
    </source>
</evidence>
<evidence type="ECO:0000256" key="11">
    <source>
        <dbReference type="ARBA" id="ARBA00022989"/>
    </source>
</evidence>
<keyword evidence="11 14" id="KW-1133">Transmembrane helix</keyword>
<evidence type="ECO:0000256" key="8">
    <source>
        <dbReference type="ARBA" id="ARBA00022801"/>
    </source>
</evidence>
<feature type="binding site" evidence="14">
    <location>
        <position position="419"/>
    </location>
    <ligand>
        <name>Zn(2+)</name>
        <dbReference type="ChEBI" id="CHEBI:29105"/>
        <note>catalytic</note>
    </ligand>
</feature>
<dbReference type="InterPro" id="IPR003959">
    <property type="entry name" value="ATPase_AAA_core"/>
</dbReference>
<accession>A0ABW3ZMN0</accession>
<keyword evidence="7 14" id="KW-0547">Nucleotide-binding</keyword>
<organism evidence="18 19">
    <name type="scientific">Litorisediminicola beolgyonensis</name>
    <dbReference type="NCBI Taxonomy" id="1173614"/>
    <lineage>
        <taxon>Bacteria</taxon>
        <taxon>Pseudomonadati</taxon>
        <taxon>Pseudomonadota</taxon>
        <taxon>Alphaproteobacteria</taxon>
        <taxon>Rhodobacterales</taxon>
        <taxon>Paracoccaceae</taxon>
        <taxon>Litorisediminicola</taxon>
    </lineage>
</organism>
<dbReference type="PROSITE" id="PS00674">
    <property type="entry name" value="AAA"/>
    <property type="match status" value="1"/>
</dbReference>
<gene>
    <name evidence="14 18" type="primary">ftsH</name>
    <name evidence="18" type="ORF">ACFQ4E_18420</name>
</gene>
<dbReference type="Pfam" id="PF17862">
    <property type="entry name" value="AAA_lid_3"/>
    <property type="match status" value="1"/>
</dbReference>
<keyword evidence="4 14" id="KW-0645">Protease</keyword>
<evidence type="ECO:0000256" key="13">
    <source>
        <dbReference type="ARBA" id="ARBA00023136"/>
    </source>
</evidence>
<dbReference type="InterPro" id="IPR011546">
    <property type="entry name" value="Pept_M41_FtsH_extracell"/>
</dbReference>
<evidence type="ECO:0000256" key="16">
    <source>
        <dbReference type="SAM" id="MobiDB-lite"/>
    </source>
</evidence>
<comment type="caution">
    <text evidence="14">Lacks conserved residue(s) required for the propagation of feature annotation.</text>
</comment>
<dbReference type="HAMAP" id="MF_01458">
    <property type="entry name" value="FtsH"/>
    <property type="match status" value="1"/>
</dbReference>
<evidence type="ECO:0000256" key="6">
    <source>
        <dbReference type="ARBA" id="ARBA00022723"/>
    </source>
</evidence>
<dbReference type="Pfam" id="PF06480">
    <property type="entry name" value="FtsH_ext"/>
    <property type="match status" value="1"/>
</dbReference>
<dbReference type="RefSeq" id="WP_386805992.1">
    <property type="nucleotide sequence ID" value="NZ_JBHTMU010000049.1"/>
</dbReference>
<dbReference type="InterPro" id="IPR003593">
    <property type="entry name" value="AAA+_ATPase"/>
</dbReference>
<sequence>MGNARNLALWVVLFLLVLALFNLFSGGNGTLQSREMPYSDFVSAVEDGSVSQVTLDGEQVRFRSEGTDYIAIKPQDAETTKLLTDNNVAFRAEPQEQSGVQSFLISLLPFLLLIGVWIYFMNRMQGGGRGGAMGFGKSKAKMLTEKHGRVTFDDVAGIDEAKEELEEIVEFLRNPQKFSRLGGKIPKGALLVGPPGTGKTLLARAIAGEAGVPFFTISGSDFVEMFVGVGASRVRDMFEQAKKNAPCIVFIDEIDAVGRNRGSGYGGGNDEREQTLNQLLVEMDGFEANEGVIIIAATNRRDVLDPALLRPGRFDRQVTVPNPDLKGREKILGVHARKTPLGPDVDLRIIARGTPGFSGADLANLVNEAALMAARVGRRFVTMIDFENAKDKVMMGAERRSMVLTPEQKEKTAYHEAGHAIVGLSLPQCDPVYKATIIPRGGALGMVVSLPEIDRLNWHRSECEEKLAMTMAGKAAEIIKYGDDNVSNGPAGDIQQASALARAMVLRWGMSDKIGNIDYSEAHEGYQGNTAGLSVSAHTKELIEEEVKRFIQEAYERAHAILTEKNEEWERLAQGLLEYETLTGEEIKRVIRGEPPQSGDGNATSDEPPSDTPSLTAIPKTKPKGKPSGGLEPEPSA</sequence>
<evidence type="ECO:0000256" key="10">
    <source>
        <dbReference type="ARBA" id="ARBA00022840"/>
    </source>
</evidence>
<dbReference type="SMART" id="SM00382">
    <property type="entry name" value="AAA"/>
    <property type="match status" value="1"/>
</dbReference>
<evidence type="ECO:0000256" key="2">
    <source>
        <dbReference type="ARBA" id="ARBA00010044"/>
    </source>
</evidence>
<keyword evidence="9 14" id="KW-0862">Zinc</keyword>
<evidence type="ECO:0000256" key="9">
    <source>
        <dbReference type="ARBA" id="ARBA00022833"/>
    </source>
</evidence>
<keyword evidence="19" id="KW-1185">Reference proteome</keyword>
<protein>
    <recommendedName>
        <fullName evidence="14">ATP-dependent zinc metalloprotease FtsH</fullName>
        <ecNumber evidence="14">3.4.24.-</ecNumber>
    </recommendedName>
</protein>
<dbReference type="PRINTS" id="PR00830">
    <property type="entry name" value="ENDOLAPTASE"/>
</dbReference>
<feature type="domain" description="AAA+ ATPase" evidence="17">
    <location>
        <begin position="185"/>
        <end position="324"/>
    </location>
</feature>
<evidence type="ECO:0000313" key="18">
    <source>
        <dbReference type="EMBL" id="MFD1344411.1"/>
    </source>
</evidence>
<dbReference type="EMBL" id="JBHTMU010000049">
    <property type="protein sequence ID" value="MFD1344411.1"/>
    <property type="molecule type" value="Genomic_DNA"/>
</dbReference>
<dbReference type="InterPro" id="IPR041569">
    <property type="entry name" value="AAA_lid_3"/>
</dbReference>